<protein>
    <submittedName>
        <fullName evidence="1">Uncharacterized protein</fullName>
    </submittedName>
</protein>
<dbReference type="AlphaFoldDB" id="A0A6L9L4G4"/>
<comment type="caution">
    <text evidence="1">The sequence shown here is derived from an EMBL/GenBank/DDBJ whole genome shotgun (WGS) entry which is preliminary data.</text>
</comment>
<name>A0A6L9L4G4_9BACT</name>
<keyword evidence="2" id="KW-1185">Reference proteome</keyword>
<gene>
    <name evidence="1" type="ORF">GK108_05280</name>
</gene>
<dbReference type="EMBL" id="JAAFZH010000002">
    <property type="protein sequence ID" value="NDU94277.1"/>
    <property type="molecule type" value="Genomic_DNA"/>
</dbReference>
<sequence length="62" mass="7372">MMTDSYHLLKPKEESIRIFNQRLLLFAIAYRIERASHSIYVADQIIKRELVEQFMAFQPAIS</sequence>
<organism evidence="1 2">
    <name type="scientific">Spirosoma terrae</name>
    <dbReference type="NCBI Taxonomy" id="1968276"/>
    <lineage>
        <taxon>Bacteria</taxon>
        <taxon>Pseudomonadati</taxon>
        <taxon>Bacteroidota</taxon>
        <taxon>Cytophagia</taxon>
        <taxon>Cytophagales</taxon>
        <taxon>Cytophagaceae</taxon>
        <taxon>Spirosoma</taxon>
    </lineage>
</organism>
<reference evidence="1 2" key="1">
    <citation type="submission" date="2020-02" db="EMBL/GenBank/DDBJ databases">
        <title>Draft genome sequence of two Spirosoma agri KCTC 52727 and Spirosoma terrae KCTC 52035.</title>
        <authorList>
            <person name="Rojas J."/>
            <person name="Ambika Manirajan B."/>
            <person name="Suarez C."/>
            <person name="Ratering S."/>
            <person name="Schnell S."/>
        </authorList>
    </citation>
    <scope>NUCLEOTIDE SEQUENCE [LARGE SCALE GENOMIC DNA]</scope>
    <source>
        <strain evidence="1 2">KCTC 52035</strain>
    </source>
</reference>
<dbReference type="Proteomes" id="UP000474175">
    <property type="component" value="Unassembled WGS sequence"/>
</dbReference>
<evidence type="ECO:0000313" key="2">
    <source>
        <dbReference type="Proteomes" id="UP000474175"/>
    </source>
</evidence>
<proteinExistence type="predicted"/>
<accession>A0A6L9L4G4</accession>
<dbReference type="RefSeq" id="WP_163943995.1">
    <property type="nucleotide sequence ID" value="NZ_JAAFZH010000002.1"/>
</dbReference>
<evidence type="ECO:0000313" key="1">
    <source>
        <dbReference type="EMBL" id="NDU94277.1"/>
    </source>
</evidence>